<sequence length="304" mass="35362">MKQEADKEEEGFNLVAAIKAELSTILPKIKFGKMKIEFLMEFVVEKGFFLSHTDFYYLFLYFERWNYIYQQKNSGNGYEESYDSDCEPPDYEDSDSDYSSYKYFGNDEDVFKAVYCLAEKQALQKQKMITSEGENFNVADSIKADLSEVIPKVKFFNMTRKFLMDFVVSRGVITEDEANTFCDTVIKVKHYGKIIRGTFNDTLDIRSAIRKQNSCNFSQLNNTQIRFLDLKFPIPSNPSTVEKMKGVEFYLCLETDGILTLKNYSVVQRSDYLIAEMKPKSKFQIIPNEATFLTTRHNNVVKNN</sequence>
<keyword evidence="1" id="KW-1185">Reference proteome</keyword>
<evidence type="ECO:0000313" key="2">
    <source>
        <dbReference type="WBParaSite" id="PDA_v2.g3412.t1"/>
    </source>
</evidence>
<dbReference type="WBParaSite" id="PDA_v2.g3412.t1">
    <property type="protein sequence ID" value="PDA_v2.g3412.t1"/>
    <property type="gene ID" value="PDA_v2.g3412"/>
</dbReference>
<accession>A0A914QPJ6</accession>
<protein>
    <submittedName>
        <fullName evidence="2">Uncharacterized protein</fullName>
    </submittedName>
</protein>
<dbReference type="Proteomes" id="UP000887578">
    <property type="component" value="Unplaced"/>
</dbReference>
<name>A0A914QPJ6_9BILA</name>
<reference evidence="2" key="1">
    <citation type="submission" date="2022-11" db="UniProtKB">
        <authorList>
            <consortium name="WormBaseParasite"/>
        </authorList>
    </citation>
    <scope>IDENTIFICATION</scope>
</reference>
<evidence type="ECO:0000313" key="1">
    <source>
        <dbReference type="Proteomes" id="UP000887578"/>
    </source>
</evidence>
<proteinExistence type="predicted"/>
<organism evidence="1 2">
    <name type="scientific">Panagrolaimus davidi</name>
    <dbReference type="NCBI Taxonomy" id="227884"/>
    <lineage>
        <taxon>Eukaryota</taxon>
        <taxon>Metazoa</taxon>
        <taxon>Ecdysozoa</taxon>
        <taxon>Nematoda</taxon>
        <taxon>Chromadorea</taxon>
        <taxon>Rhabditida</taxon>
        <taxon>Tylenchina</taxon>
        <taxon>Panagrolaimomorpha</taxon>
        <taxon>Panagrolaimoidea</taxon>
        <taxon>Panagrolaimidae</taxon>
        <taxon>Panagrolaimus</taxon>
    </lineage>
</organism>
<dbReference type="AlphaFoldDB" id="A0A914QPJ6"/>